<dbReference type="AlphaFoldDB" id="A0A9J5Z2K0"/>
<reference evidence="2 3" key="1">
    <citation type="submission" date="2020-09" db="EMBL/GenBank/DDBJ databases">
        <title>De no assembly of potato wild relative species, Solanum commersonii.</title>
        <authorList>
            <person name="Cho K."/>
        </authorList>
    </citation>
    <scope>NUCLEOTIDE SEQUENCE [LARGE SCALE GENOMIC DNA]</scope>
    <source>
        <strain evidence="2">LZ3.2</strain>
        <tissue evidence="2">Leaf</tissue>
    </source>
</reference>
<accession>A0A9J5Z2K0</accession>
<gene>
    <name evidence="2" type="ORF">H5410_027136</name>
</gene>
<proteinExistence type="predicted"/>
<evidence type="ECO:0000256" key="1">
    <source>
        <dbReference type="SAM" id="MobiDB-lite"/>
    </source>
</evidence>
<sequence length="72" mass="7948">MHLGEVERRYPLNDHARALLGIGPEFRAPIENDIPTDVENMHTGSDVDSDSEEEIDPAQTDDKVDGGNAMED</sequence>
<name>A0A9J5Z2K0_SOLCO</name>
<evidence type="ECO:0000313" key="2">
    <source>
        <dbReference type="EMBL" id="KAG5605644.1"/>
    </source>
</evidence>
<organism evidence="2 3">
    <name type="scientific">Solanum commersonii</name>
    <name type="common">Commerson's wild potato</name>
    <name type="synonym">Commerson's nightshade</name>
    <dbReference type="NCBI Taxonomy" id="4109"/>
    <lineage>
        <taxon>Eukaryota</taxon>
        <taxon>Viridiplantae</taxon>
        <taxon>Streptophyta</taxon>
        <taxon>Embryophyta</taxon>
        <taxon>Tracheophyta</taxon>
        <taxon>Spermatophyta</taxon>
        <taxon>Magnoliopsida</taxon>
        <taxon>eudicotyledons</taxon>
        <taxon>Gunneridae</taxon>
        <taxon>Pentapetalae</taxon>
        <taxon>asterids</taxon>
        <taxon>lamiids</taxon>
        <taxon>Solanales</taxon>
        <taxon>Solanaceae</taxon>
        <taxon>Solanoideae</taxon>
        <taxon>Solaneae</taxon>
        <taxon>Solanum</taxon>
    </lineage>
</organism>
<protein>
    <submittedName>
        <fullName evidence="2">Uncharacterized protein</fullName>
    </submittedName>
</protein>
<evidence type="ECO:0000313" key="3">
    <source>
        <dbReference type="Proteomes" id="UP000824120"/>
    </source>
</evidence>
<dbReference type="OrthoDB" id="1328154at2759"/>
<feature type="compositionally biased region" description="Acidic residues" evidence="1">
    <location>
        <begin position="47"/>
        <end position="56"/>
    </location>
</feature>
<dbReference type="Proteomes" id="UP000824120">
    <property type="component" value="Chromosome 5"/>
</dbReference>
<comment type="caution">
    <text evidence="2">The sequence shown here is derived from an EMBL/GenBank/DDBJ whole genome shotgun (WGS) entry which is preliminary data.</text>
</comment>
<dbReference type="EMBL" id="JACXVP010000005">
    <property type="protein sequence ID" value="KAG5605644.1"/>
    <property type="molecule type" value="Genomic_DNA"/>
</dbReference>
<keyword evidence="3" id="KW-1185">Reference proteome</keyword>
<feature type="region of interest" description="Disordered" evidence="1">
    <location>
        <begin position="35"/>
        <end position="72"/>
    </location>
</feature>